<feature type="region of interest" description="Disordered" evidence="1">
    <location>
        <begin position="420"/>
        <end position="441"/>
    </location>
</feature>
<proteinExistence type="predicted"/>
<feature type="compositionally biased region" description="Polar residues" evidence="1">
    <location>
        <begin position="431"/>
        <end position="441"/>
    </location>
</feature>
<evidence type="ECO:0000313" key="2">
    <source>
        <dbReference type="EMBL" id="KAH0466354.1"/>
    </source>
</evidence>
<evidence type="ECO:0000256" key="1">
    <source>
        <dbReference type="SAM" id="MobiDB-lite"/>
    </source>
</evidence>
<comment type="caution">
    <text evidence="2">The sequence shown here is derived from an EMBL/GenBank/DDBJ whole genome shotgun (WGS) entry which is preliminary data.</text>
</comment>
<name>A0AAV7HEZ7_DENCH</name>
<dbReference type="EMBL" id="JAGFBR010000006">
    <property type="protein sequence ID" value="KAH0466354.1"/>
    <property type="molecule type" value="Genomic_DNA"/>
</dbReference>
<dbReference type="AlphaFoldDB" id="A0AAV7HEZ7"/>
<organism evidence="2 3">
    <name type="scientific">Dendrobium chrysotoxum</name>
    <name type="common">Orchid</name>
    <dbReference type="NCBI Taxonomy" id="161865"/>
    <lineage>
        <taxon>Eukaryota</taxon>
        <taxon>Viridiplantae</taxon>
        <taxon>Streptophyta</taxon>
        <taxon>Embryophyta</taxon>
        <taxon>Tracheophyta</taxon>
        <taxon>Spermatophyta</taxon>
        <taxon>Magnoliopsida</taxon>
        <taxon>Liliopsida</taxon>
        <taxon>Asparagales</taxon>
        <taxon>Orchidaceae</taxon>
        <taxon>Epidendroideae</taxon>
        <taxon>Malaxideae</taxon>
        <taxon>Dendrobiinae</taxon>
        <taxon>Dendrobium</taxon>
    </lineage>
</organism>
<gene>
    <name evidence="2" type="ORF">IEQ34_006457</name>
</gene>
<dbReference type="Proteomes" id="UP000775213">
    <property type="component" value="Unassembled WGS sequence"/>
</dbReference>
<protein>
    <submittedName>
        <fullName evidence="2">Uncharacterized protein</fullName>
    </submittedName>
</protein>
<accession>A0AAV7HEZ7</accession>
<keyword evidence="3" id="KW-1185">Reference proteome</keyword>
<evidence type="ECO:0000313" key="3">
    <source>
        <dbReference type="Proteomes" id="UP000775213"/>
    </source>
</evidence>
<reference evidence="2 3" key="1">
    <citation type="journal article" date="2021" name="Hortic Res">
        <title>Chromosome-scale assembly of the Dendrobium chrysotoxum genome enhances the understanding of orchid evolution.</title>
        <authorList>
            <person name="Zhang Y."/>
            <person name="Zhang G.Q."/>
            <person name="Zhang D."/>
            <person name="Liu X.D."/>
            <person name="Xu X.Y."/>
            <person name="Sun W.H."/>
            <person name="Yu X."/>
            <person name="Zhu X."/>
            <person name="Wang Z.W."/>
            <person name="Zhao X."/>
            <person name="Zhong W.Y."/>
            <person name="Chen H."/>
            <person name="Yin W.L."/>
            <person name="Huang T."/>
            <person name="Niu S.C."/>
            <person name="Liu Z.J."/>
        </authorList>
    </citation>
    <scope>NUCLEOTIDE SEQUENCE [LARGE SCALE GENOMIC DNA]</scope>
    <source>
        <strain evidence="2">Lindl</strain>
    </source>
</reference>
<sequence length="500" mass="56260">MDWACRATSRGWGVRREKRLGHLVLVRMGVDKWVHGCSHGGRVQMEVSDTEANNHDNSQLEFMWKEVEIAFREIESGILYEIDKMCRNFIWHKQDGKNGLHYVSRDVLCKLDNLGGHGLHFCVSKAGLLRAKLACNLINKIYSLLYIIWEAKYGFIVGILVVLDGAKTLAPIVRWKIANGNSINVFKDVSVLDKCLNCRRLKEDNSCPRGYLAVEDLDHVVTESSFLDYDTVMISKFDIKETRLKIQLGLDQGEHIKPGWVCYRRYGSVILEGYNPNWLVRQFGLVQATPLDRLAMVPDFHNTCSLIFSVIRHTTTDLLSSPILELDTLHTPPDVVPVDVEPKFSLGIIGVDSHLSIEYTFDDIEASGLRDATLETWEYLRRVGFKRTVHELHIFGTVDLEINGPDPTFSLLHPTCMQSRGSSFDPKRSGPSISERGSSDGSQRRLMWLNDTASRSIILLIINGGAMIAPPPNDWPTVRSFQSDRATCPSDSGGAATCLI</sequence>